<evidence type="ECO:0000259" key="5">
    <source>
        <dbReference type="PROSITE" id="PS50045"/>
    </source>
</evidence>
<organism evidence="6 7">
    <name type="scientific">Acidaminococcus intestini (strain RyC-MR95)</name>
    <dbReference type="NCBI Taxonomy" id="568816"/>
    <lineage>
        <taxon>Bacteria</taxon>
        <taxon>Bacillati</taxon>
        <taxon>Bacillota</taxon>
        <taxon>Negativicutes</taxon>
        <taxon>Acidaminococcales</taxon>
        <taxon>Acidaminococcaceae</taxon>
        <taxon>Acidaminococcus</taxon>
    </lineage>
</organism>
<dbReference type="CDD" id="cd00009">
    <property type="entry name" value="AAA"/>
    <property type="match status" value="1"/>
</dbReference>
<dbReference type="InterPro" id="IPR058031">
    <property type="entry name" value="AAA_lid_NorR"/>
</dbReference>
<dbReference type="InterPro" id="IPR002197">
    <property type="entry name" value="HTH_Fis"/>
</dbReference>
<evidence type="ECO:0000313" key="7">
    <source>
        <dbReference type="Proteomes" id="UP000007093"/>
    </source>
</evidence>
<dbReference type="CDD" id="cd00130">
    <property type="entry name" value="PAS"/>
    <property type="match status" value="1"/>
</dbReference>
<keyword evidence="1" id="KW-0547">Nucleotide-binding</keyword>
<dbReference type="Gene3D" id="3.40.50.300">
    <property type="entry name" value="P-loop containing nucleotide triphosphate hydrolases"/>
    <property type="match status" value="1"/>
</dbReference>
<dbReference type="InterPro" id="IPR003593">
    <property type="entry name" value="AAA+_ATPase"/>
</dbReference>
<dbReference type="PATRIC" id="fig|568816.4.peg.276"/>
<keyword evidence="4" id="KW-0804">Transcription</keyword>
<sequence>MEKRVLRLSFIVLNWKSRYNEKNNAKRGEPMTSIFDLAIFLGGDGVIFQVFFGMAWTGQRDAAFYVGQKVGSLPGFIWNAKDMTLSYEGETYGYTSFGIPQGTCFLIKKEDIQKKLMAAALDASPDIIQLYTKSGGISFFNQTSRRFLGIPLEDSVEGQALLDVFSLDPDYSSVFTALKSENPVHHRYDSYKSTTGKELMTVVEAEPVFDEKGSLIGAFSVERDMKSVKTQLQVLHEVEAILMRHLTEDFTVKSDAHYTFDDFIGSSSVLRETLRLAQKMALRDMNILIEGETGTGKEILAQSIHQYSSRKKEKFIAVNCAAFPETLIDSMLFGTVKGAFTGATDKIGLIEAANHGTLFLDEVNSMSPLMQAKLLRVLQEKTLQRIGSTRSIPIDVRILSSSNEDVYRLSQEGKMRQDLFYRLSSLILEIPPLRRRMEDLPELVQYFIDHHPHLTAQPIHELTSKFWRRLLEHDWPGNVRELFHILSYAISVSQNGILDERDFPSYFLRHSAPLERKETGREEMDPVPAAVGRTFAEQMDDFERNLLWNTYLSCGKNVTKAAEALGLTRQNFQYHMKKFQETESGDRLLDK</sequence>
<dbReference type="eggNOG" id="COG3829">
    <property type="taxonomic scope" value="Bacteria"/>
</dbReference>
<keyword evidence="2" id="KW-0067">ATP-binding</keyword>
<dbReference type="InterPro" id="IPR000014">
    <property type="entry name" value="PAS"/>
</dbReference>
<dbReference type="FunFam" id="3.40.50.300:FF:000006">
    <property type="entry name" value="DNA-binding transcriptional regulator NtrC"/>
    <property type="match status" value="1"/>
</dbReference>
<dbReference type="STRING" id="568816.Acin_0282"/>
<dbReference type="EMBL" id="CP003058">
    <property type="protein sequence ID" value="AEQ21526.1"/>
    <property type="molecule type" value="Genomic_DNA"/>
</dbReference>
<evidence type="ECO:0000256" key="4">
    <source>
        <dbReference type="ARBA" id="ARBA00023163"/>
    </source>
</evidence>
<dbReference type="InterPro" id="IPR013767">
    <property type="entry name" value="PAS_fold"/>
</dbReference>
<dbReference type="PROSITE" id="PS50045">
    <property type="entry name" value="SIGMA54_INTERACT_4"/>
    <property type="match status" value="1"/>
</dbReference>
<dbReference type="SUPFAM" id="SSF52540">
    <property type="entry name" value="P-loop containing nucleoside triphosphate hydrolases"/>
    <property type="match status" value="1"/>
</dbReference>
<dbReference type="InterPro" id="IPR002078">
    <property type="entry name" value="Sigma_54_int"/>
</dbReference>
<dbReference type="InterPro" id="IPR009057">
    <property type="entry name" value="Homeodomain-like_sf"/>
</dbReference>
<reference evidence="6 7" key="1">
    <citation type="journal article" date="2011" name="J. Bacteriol.">
        <title>Complete genome sequence of Acidaminococcus intestini RYC-MR95, a Gram-negative bacterium from the phylum Firmicutes.</title>
        <authorList>
            <person name="D'Auria G."/>
            <person name="Galan J.C."/>
            <person name="Rodriguez-Alcayna M."/>
            <person name="Moya A."/>
            <person name="Baquero F."/>
            <person name="Latorre A."/>
        </authorList>
    </citation>
    <scope>NUCLEOTIDE SEQUENCE [LARGE SCALE GENOMIC DNA]</scope>
    <source>
        <strain evidence="6 7">RyC-MR95</strain>
    </source>
</reference>
<dbReference type="PROSITE" id="PS00688">
    <property type="entry name" value="SIGMA54_INTERACT_3"/>
    <property type="match status" value="1"/>
</dbReference>
<evidence type="ECO:0000256" key="2">
    <source>
        <dbReference type="ARBA" id="ARBA00022840"/>
    </source>
</evidence>
<dbReference type="SMART" id="SM00382">
    <property type="entry name" value="AAA"/>
    <property type="match status" value="1"/>
</dbReference>
<name>G4Q7Z7_ACIIR</name>
<dbReference type="KEGG" id="ain:Acin_0282"/>
<dbReference type="AlphaFoldDB" id="G4Q7Z7"/>
<dbReference type="GO" id="GO:0006355">
    <property type="term" value="P:regulation of DNA-templated transcription"/>
    <property type="evidence" value="ECO:0007669"/>
    <property type="project" value="InterPro"/>
</dbReference>
<keyword evidence="3" id="KW-0805">Transcription regulation</keyword>
<dbReference type="PANTHER" id="PTHR32071:SF74">
    <property type="entry name" value="TRANSCRIPTIONAL ACTIVATOR ROCR"/>
    <property type="match status" value="1"/>
</dbReference>
<dbReference type="PROSITE" id="PS00675">
    <property type="entry name" value="SIGMA54_INTERACT_1"/>
    <property type="match status" value="1"/>
</dbReference>
<dbReference type="InterPro" id="IPR025662">
    <property type="entry name" value="Sigma_54_int_dom_ATP-bd_1"/>
</dbReference>
<dbReference type="HOGENOM" id="CLU_000445_8_1_9"/>
<gene>
    <name evidence="6" type="primary">dctD</name>
    <name evidence="6" type="ordered locus">Acin_0282</name>
</gene>
<dbReference type="SUPFAM" id="SSF55785">
    <property type="entry name" value="PYP-like sensor domain (PAS domain)"/>
    <property type="match status" value="1"/>
</dbReference>
<dbReference type="Gene3D" id="1.10.8.60">
    <property type="match status" value="1"/>
</dbReference>
<dbReference type="InterPro" id="IPR027417">
    <property type="entry name" value="P-loop_NTPase"/>
</dbReference>
<evidence type="ECO:0000256" key="1">
    <source>
        <dbReference type="ARBA" id="ARBA00022741"/>
    </source>
</evidence>
<dbReference type="InterPro" id="IPR035965">
    <property type="entry name" value="PAS-like_dom_sf"/>
</dbReference>
<dbReference type="Pfam" id="PF00989">
    <property type="entry name" value="PAS"/>
    <property type="match status" value="1"/>
</dbReference>
<dbReference type="InterPro" id="IPR025944">
    <property type="entry name" value="Sigma_54_int_dom_CS"/>
</dbReference>
<dbReference type="Pfam" id="PF02954">
    <property type="entry name" value="HTH_8"/>
    <property type="match status" value="1"/>
</dbReference>
<keyword evidence="7" id="KW-1185">Reference proteome</keyword>
<dbReference type="PANTHER" id="PTHR32071">
    <property type="entry name" value="TRANSCRIPTIONAL REGULATORY PROTEIN"/>
    <property type="match status" value="1"/>
</dbReference>
<dbReference type="SUPFAM" id="SSF46689">
    <property type="entry name" value="Homeodomain-like"/>
    <property type="match status" value="1"/>
</dbReference>
<dbReference type="GO" id="GO:0043565">
    <property type="term" value="F:sequence-specific DNA binding"/>
    <property type="evidence" value="ECO:0007669"/>
    <property type="project" value="InterPro"/>
</dbReference>
<proteinExistence type="predicted"/>
<dbReference type="Pfam" id="PF25601">
    <property type="entry name" value="AAA_lid_14"/>
    <property type="match status" value="1"/>
</dbReference>
<dbReference type="Proteomes" id="UP000007093">
    <property type="component" value="Chromosome"/>
</dbReference>
<evidence type="ECO:0000256" key="3">
    <source>
        <dbReference type="ARBA" id="ARBA00023015"/>
    </source>
</evidence>
<dbReference type="Gene3D" id="3.30.450.20">
    <property type="entry name" value="PAS domain"/>
    <property type="match status" value="1"/>
</dbReference>
<feature type="domain" description="Sigma-54 factor interaction" evidence="5">
    <location>
        <begin position="263"/>
        <end position="491"/>
    </location>
</feature>
<accession>G4Q7Z7</accession>
<dbReference type="InParanoid" id="G4Q7Z7"/>
<dbReference type="GO" id="GO:0005524">
    <property type="term" value="F:ATP binding"/>
    <property type="evidence" value="ECO:0007669"/>
    <property type="project" value="UniProtKB-KW"/>
</dbReference>
<evidence type="ECO:0000313" key="6">
    <source>
        <dbReference type="EMBL" id="AEQ21526.1"/>
    </source>
</evidence>
<protein>
    <submittedName>
        <fullName evidence="6">Sigma-54 dependent transcriptional regulator</fullName>
    </submittedName>
</protein>
<dbReference type="Gene3D" id="1.10.10.60">
    <property type="entry name" value="Homeodomain-like"/>
    <property type="match status" value="1"/>
</dbReference>
<dbReference type="Pfam" id="PF00158">
    <property type="entry name" value="Sigma54_activat"/>
    <property type="match status" value="1"/>
</dbReference>